<proteinExistence type="predicted"/>
<dbReference type="InterPro" id="IPR000305">
    <property type="entry name" value="GIY-YIG_endonuc"/>
</dbReference>
<evidence type="ECO:0000259" key="1">
    <source>
        <dbReference type="PROSITE" id="PS50164"/>
    </source>
</evidence>
<name>A0A6C0DLJ4_9ZZZZ</name>
<dbReference type="PROSITE" id="PS50164">
    <property type="entry name" value="GIY_YIG"/>
    <property type="match status" value="1"/>
</dbReference>
<organism evidence="2">
    <name type="scientific">viral metagenome</name>
    <dbReference type="NCBI Taxonomy" id="1070528"/>
    <lineage>
        <taxon>unclassified sequences</taxon>
        <taxon>metagenomes</taxon>
        <taxon>organismal metagenomes</taxon>
    </lineage>
</organism>
<dbReference type="Gene3D" id="3.40.1440.10">
    <property type="entry name" value="GIY-YIG endonuclease"/>
    <property type="match status" value="1"/>
</dbReference>
<dbReference type="InterPro" id="IPR035901">
    <property type="entry name" value="GIY-YIG_endonuc_sf"/>
</dbReference>
<dbReference type="EMBL" id="MN739631">
    <property type="protein sequence ID" value="QHT17124.1"/>
    <property type="molecule type" value="Genomic_DNA"/>
</dbReference>
<feature type="domain" description="GIY-YIG" evidence="1">
    <location>
        <begin position="1"/>
        <end position="76"/>
    </location>
</feature>
<dbReference type="AlphaFoldDB" id="A0A6C0DLJ4"/>
<dbReference type="Pfam" id="PF01541">
    <property type="entry name" value="GIY-YIG"/>
    <property type="match status" value="1"/>
</dbReference>
<dbReference type="SUPFAM" id="SSF82771">
    <property type="entry name" value="GIY-YIG endonuclease"/>
    <property type="match status" value="1"/>
</dbReference>
<evidence type="ECO:0000313" key="2">
    <source>
        <dbReference type="EMBL" id="QHT17124.1"/>
    </source>
</evidence>
<reference evidence="2" key="1">
    <citation type="journal article" date="2020" name="Nature">
        <title>Giant virus diversity and host interactions through global metagenomics.</title>
        <authorList>
            <person name="Schulz F."/>
            <person name="Roux S."/>
            <person name="Paez-Espino D."/>
            <person name="Jungbluth S."/>
            <person name="Walsh D.A."/>
            <person name="Denef V.J."/>
            <person name="McMahon K.D."/>
            <person name="Konstantinidis K.T."/>
            <person name="Eloe-Fadrosh E.A."/>
            <person name="Kyrpides N.C."/>
            <person name="Woyke T."/>
        </authorList>
    </citation>
    <scope>NUCLEOTIDE SEQUENCE</scope>
    <source>
        <strain evidence="2">GVMAG-M-3300023174-24</strain>
    </source>
</reference>
<protein>
    <recommendedName>
        <fullName evidence="1">GIY-YIG domain-containing protein</fullName>
    </recommendedName>
</protein>
<sequence>MRWVYILQCEDSYFYVGETSRLYRRFWEHENGLGGLNTSVYPPINIVAIYPVNRLGKFFDYTKKVSNNDYQLNYNIYFDRGGIIENFNIDNDDDECGYNSLWVENNITEKMMVDNEANWKKIRGGKYVKFNVEYNFPNNKFVKELPNCNCGFPCDVKQNKENNYLYFRCAKKNMWDKMREEFGIHDEPCKFFMKYTKDNKYKIEYEKRKQTIKSLTSKSHWLKELSGGHYEHCIGGCGKEYDENNTIRYLRTAINLCFDCFIDKNEELAKKYNQYIPLGKCLIQL</sequence>
<accession>A0A6C0DLJ4</accession>